<dbReference type="AlphaFoldDB" id="A0AAJ2IVZ5"/>
<reference evidence="1" key="1">
    <citation type="submission" date="2023-03" db="EMBL/GenBank/DDBJ databases">
        <authorList>
            <person name="Shen W."/>
            <person name="Cai J."/>
        </authorList>
    </citation>
    <scope>NUCLEOTIDE SEQUENCE</scope>
    <source>
        <strain evidence="1">P86-2</strain>
    </source>
</reference>
<dbReference type="RefSeq" id="WP_003136629.1">
    <property type="nucleotide sequence ID" value="NZ_JAGYXE010000017.1"/>
</dbReference>
<dbReference type="EMBL" id="JARPXR010000011">
    <property type="protein sequence ID" value="MDT2584323.1"/>
    <property type="molecule type" value="Genomic_DNA"/>
</dbReference>
<name>A0AAJ2IVZ5_9LACT</name>
<organism evidence="1 2">
    <name type="scientific">Lactococcus petauri</name>
    <dbReference type="NCBI Taxonomy" id="1940789"/>
    <lineage>
        <taxon>Bacteria</taxon>
        <taxon>Bacillati</taxon>
        <taxon>Bacillota</taxon>
        <taxon>Bacilli</taxon>
        <taxon>Lactobacillales</taxon>
        <taxon>Streptococcaceae</taxon>
        <taxon>Lactococcus</taxon>
    </lineage>
</organism>
<gene>
    <name evidence="1" type="ORF">P7D17_09445</name>
</gene>
<evidence type="ECO:0000313" key="2">
    <source>
        <dbReference type="Proteomes" id="UP001262817"/>
    </source>
</evidence>
<protein>
    <submittedName>
        <fullName evidence="1">Uncharacterized protein</fullName>
    </submittedName>
</protein>
<sequence>MKNNELPEKIIQAIEKIVVQTFPTVPFEIIFSFELNARVTEHPEHLSDCFEELSEIEKFRTPRFPEDRDDQAALEFLRQMLERENLIFEAVSQSISTKLQSSEALEQVSKIILETKQK</sequence>
<evidence type="ECO:0000313" key="1">
    <source>
        <dbReference type="EMBL" id="MDT2584323.1"/>
    </source>
</evidence>
<dbReference type="Proteomes" id="UP001262817">
    <property type="component" value="Unassembled WGS sequence"/>
</dbReference>
<accession>A0AAJ2IVZ5</accession>
<proteinExistence type="predicted"/>
<comment type="caution">
    <text evidence="1">The sequence shown here is derived from an EMBL/GenBank/DDBJ whole genome shotgun (WGS) entry which is preliminary data.</text>
</comment>